<reference evidence="2" key="1">
    <citation type="submission" date="2022-10" db="EMBL/GenBank/DDBJ databases">
        <title>Tapping the CABI collections for fungal endophytes: first genome assemblies for Collariella, Neodidymelliopsis, Ascochyta clinopodiicola, Didymella pomorum, Didymosphaeria variabile, Neocosmospora piperis and Neocucurbitaria cava.</title>
        <authorList>
            <person name="Hill R."/>
        </authorList>
    </citation>
    <scope>NUCLEOTIDE SEQUENCE</scope>
    <source>
        <strain evidence="2">IMI 356815</strain>
    </source>
</reference>
<dbReference type="OrthoDB" id="3762451at2759"/>
<dbReference type="RefSeq" id="XP_056067311.1">
    <property type="nucleotide sequence ID" value="XM_056218046.1"/>
</dbReference>
<dbReference type="GeneID" id="80912825"/>
<organism evidence="2 3">
    <name type="scientific">Didymosphaeria variabile</name>
    <dbReference type="NCBI Taxonomy" id="1932322"/>
    <lineage>
        <taxon>Eukaryota</taxon>
        <taxon>Fungi</taxon>
        <taxon>Dikarya</taxon>
        <taxon>Ascomycota</taxon>
        <taxon>Pezizomycotina</taxon>
        <taxon>Dothideomycetes</taxon>
        <taxon>Pleosporomycetidae</taxon>
        <taxon>Pleosporales</taxon>
        <taxon>Massarineae</taxon>
        <taxon>Didymosphaeriaceae</taxon>
        <taxon>Didymosphaeria</taxon>
    </lineage>
</organism>
<dbReference type="AlphaFoldDB" id="A0A9W9C743"/>
<name>A0A9W9C743_9PLEO</name>
<accession>A0A9W9C743</accession>
<protein>
    <submittedName>
        <fullName evidence="2">Uncharacterized protein</fullName>
    </submittedName>
</protein>
<gene>
    <name evidence="2" type="ORF">N0V89_009295</name>
</gene>
<evidence type="ECO:0000256" key="1">
    <source>
        <dbReference type="SAM" id="MobiDB-lite"/>
    </source>
</evidence>
<feature type="compositionally biased region" description="Acidic residues" evidence="1">
    <location>
        <begin position="175"/>
        <end position="188"/>
    </location>
</feature>
<feature type="region of interest" description="Disordered" evidence="1">
    <location>
        <begin position="1"/>
        <end position="20"/>
    </location>
</feature>
<sequence>MSSNATAQGETAPPRLPLPGNPLGTIRASLHSHHLPKWGLLIYCCDYRCDATWDSFMATLHWNVTDALSLLKATDLAASLDMRVWSDQSALDGASVDRVRDAFKAWVDSTEAKEETKDAPLDWGGADYPRYTYCVHVDADAVDSVVRRAPQPQRFDGEKVGYVNLVRLDMREITDGGEDREEEEEEEDNGGKGNVVRAPVSRLFGPETYGELYDLAAFDRMRRD</sequence>
<evidence type="ECO:0000313" key="2">
    <source>
        <dbReference type="EMBL" id="KAJ4347923.1"/>
    </source>
</evidence>
<comment type="caution">
    <text evidence="2">The sequence shown here is derived from an EMBL/GenBank/DDBJ whole genome shotgun (WGS) entry which is preliminary data.</text>
</comment>
<feature type="region of interest" description="Disordered" evidence="1">
    <location>
        <begin position="173"/>
        <end position="199"/>
    </location>
</feature>
<dbReference type="EMBL" id="JAPEUX010000007">
    <property type="protein sequence ID" value="KAJ4347923.1"/>
    <property type="molecule type" value="Genomic_DNA"/>
</dbReference>
<evidence type="ECO:0000313" key="3">
    <source>
        <dbReference type="Proteomes" id="UP001140513"/>
    </source>
</evidence>
<dbReference type="Proteomes" id="UP001140513">
    <property type="component" value="Unassembled WGS sequence"/>
</dbReference>
<keyword evidence="3" id="KW-1185">Reference proteome</keyword>
<proteinExistence type="predicted"/>